<dbReference type="AlphaFoldDB" id="A0A2Z7CH33"/>
<evidence type="ECO:0000313" key="1">
    <source>
        <dbReference type="EMBL" id="KZV43949.1"/>
    </source>
</evidence>
<dbReference type="EMBL" id="KQ997569">
    <property type="protein sequence ID" value="KZV43949.1"/>
    <property type="molecule type" value="Genomic_DNA"/>
</dbReference>
<reference evidence="1 2" key="1">
    <citation type="journal article" date="2015" name="Proc. Natl. Acad. Sci. U.S.A.">
        <title>The resurrection genome of Boea hygrometrica: A blueprint for survival of dehydration.</title>
        <authorList>
            <person name="Xiao L."/>
            <person name="Yang G."/>
            <person name="Zhang L."/>
            <person name="Yang X."/>
            <person name="Zhao S."/>
            <person name="Ji Z."/>
            <person name="Zhou Q."/>
            <person name="Hu M."/>
            <person name="Wang Y."/>
            <person name="Chen M."/>
            <person name="Xu Y."/>
            <person name="Jin H."/>
            <person name="Xiao X."/>
            <person name="Hu G."/>
            <person name="Bao F."/>
            <person name="Hu Y."/>
            <person name="Wan P."/>
            <person name="Li L."/>
            <person name="Deng X."/>
            <person name="Kuang T."/>
            <person name="Xiang C."/>
            <person name="Zhu J.K."/>
            <person name="Oliver M.J."/>
            <person name="He Y."/>
        </authorList>
    </citation>
    <scope>NUCLEOTIDE SEQUENCE [LARGE SCALE GENOMIC DNA]</scope>
    <source>
        <strain evidence="2">cv. XS01</strain>
    </source>
</reference>
<sequence>MPDRHRDCDDTKMMDSKLFDMGLGLPRAHRGPPILLPQSITCASTLLPGFDHRFVVRSSCLSEISTQNSQAFLCKLVDGRRILVMDLIPGNLSSANHSKGHIHVKPRLVGNRCHNISKVTRCKHSMHGVLVSVIYNICACSTILTGSRRSTKFLKLSL</sequence>
<keyword evidence="2" id="KW-1185">Reference proteome</keyword>
<name>A0A2Z7CH33_9LAMI</name>
<protein>
    <submittedName>
        <fullName evidence="1">Uncharacterized protein</fullName>
    </submittedName>
</protein>
<gene>
    <name evidence="1" type="ORF">F511_18803</name>
</gene>
<evidence type="ECO:0000313" key="2">
    <source>
        <dbReference type="Proteomes" id="UP000250235"/>
    </source>
</evidence>
<dbReference type="Proteomes" id="UP000250235">
    <property type="component" value="Unassembled WGS sequence"/>
</dbReference>
<accession>A0A2Z7CH33</accession>
<proteinExistence type="predicted"/>
<organism evidence="1 2">
    <name type="scientific">Dorcoceras hygrometricum</name>
    <dbReference type="NCBI Taxonomy" id="472368"/>
    <lineage>
        <taxon>Eukaryota</taxon>
        <taxon>Viridiplantae</taxon>
        <taxon>Streptophyta</taxon>
        <taxon>Embryophyta</taxon>
        <taxon>Tracheophyta</taxon>
        <taxon>Spermatophyta</taxon>
        <taxon>Magnoliopsida</taxon>
        <taxon>eudicotyledons</taxon>
        <taxon>Gunneridae</taxon>
        <taxon>Pentapetalae</taxon>
        <taxon>asterids</taxon>
        <taxon>lamiids</taxon>
        <taxon>Lamiales</taxon>
        <taxon>Gesneriaceae</taxon>
        <taxon>Didymocarpoideae</taxon>
        <taxon>Trichosporeae</taxon>
        <taxon>Loxocarpinae</taxon>
        <taxon>Dorcoceras</taxon>
    </lineage>
</organism>